<sequence length="208" mass="22702">MNHGHAMTEDIALSCRQALWSAAVHCSIAQPTCRSKTPMHPFVWEAHCFLRCSTRSEDVPARPGSVDDHASAAIEAAHLPAAGNTRTETAPCSTLRTGSRRTMRRDAGRLATANRRRAYSPCGCCIRRPPGAETPSMRPNIRHKKPPLDGGGTAVCGVATLRGGVCYRRMRAVKLQARTLRALLVAMPCLKSVSLDAWIPDHREVEEN</sequence>
<gene>
    <name evidence="1" type="ordered locus">XAC4261</name>
</gene>
<dbReference type="AlphaFoldDB" id="A0AAI7ZJ32"/>
<evidence type="ECO:0000313" key="2">
    <source>
        <dbReference type="Proteomes" id="UP000000576"/>
    </source>
</evidence>
<evidence type="ECO:0000313" key="1">
    <source>
        <dbReference type="EMBL" id="AAM39096.1"/>
    </source>
</evidence>
<organism evidence="1 2">
    <name type="scientific">Xanthomonas axonopodis pv. citri (strain 306)</name>
    <dbReference type="NCBI Taxonomy" id="190486"/>
    <lineage>
        <taxon>Bacteria</taxon>
        <taxon>Pseudomonadati</taxon>
        <taxon>Pseudomonadota</taxon>
        <taxon>Gammaproteobacteria</taxon>
        <taxon>Lysobacterales</taxon>
        <taxon>Lysobacteraceae</taxon>
        <taxon>Xanthomonas</taxon>
    </lineage>
</organism>
<dbReference type="KEGG" id="xac:XAC4261"/>
<proteinExistence type="predicted"/>
<dbReference type="Proteomes" id="UP000000576">
    <property type="component" value="Chromosome"/>
</dbReference>
<reference evidence="1 2" key="1">
    <citation type="journal article" date="2002" name="Nature">
        <title>Comparison of the genomes of two Xanthomonas pathogens with differing host specificities.</title>
        <authorList>
            <person name="da Silva A.C."/>
            <person name="Ferro J.A."/>
            <person name="Reinach F.C."/>
            <person name="Farah C.S."/>
            <person name="Furlan L.R."/>
            <person name="Quaggio R.B."/>
            <person name="Monteiro-Vitorello C.B."/>
            <person name="Van Sluys M.A."/>
            <person name="Almeida N.F."/>
            <person name="Alves L.M."/>
            <person name="do Amaral A.M."/>
            <person name="Bertolini M.C."/>
            <person name="Camargo L.E."/>
            <person name="Camarotte G."/>
            <person name="Cannavan F."/>
            <person name="Cardozo J."/>
            <person name="Chambergo F."/>
            <person name="Ciapina L.P."/>
            <person name="Cicarelli R.M."/>
            <person name="Coutinho L.L."/>
            <person name="Cursino-Santos J.R."/>
            <person name="El-Dorry H."/>
            <person name="Faria J.B."/>
            <person name="Ferreira A.J."/>
            <person name="Ferreira R.C."/>
            <person name="Ferro M.I."/>
            <person name="Formighieri E.F."/>
            <person name="Franco M.C."/>
            <person name="Greggio C.C."/>
            <person name="Gruber A."/>
            <person name="Katsuyama A.M."/>
            <person name="Kishi L.T."/>
            <person name="Leite R.P."/>
            <person name="Lemos E.G."/>
            <person name="Lemos M.V."/>
            <person name="Locali E.C."/>
            <person name="Machado M.A."/>
            <person name="Madeira A.M."/>
            <person name="Martinez-Rossi N.M."/>
            <person name="Martins E.C."/>
            <person name="Meidanis J."/>
            <person name="Menck C.F."/>
            <person name="Miyaki C.Y."/>
            <person name="Moon D.H."/>
            <person name="Moreira L.M."/>
            <person name="Novo M.T."/>
            <person name="Okura V.K."/>
            <person name="Oliveira M.C."/>
            <person name="Oliveira V.R."/>
            <person name="Pereira H.A."/>
            <person name="Rossi A."/>
            <person name="Sena J.A."/>
            <person name="Silva C."/>
            <person name="de Souza R.F."/>
            <person name="Spinola L.A."/>
            <person name="Takita M.A."/>
            <person name="Tamura R.E."/>
            <person name="Teixeira E.C."/>
            <person name="Tezza R.I."/>
            <person name="Trindade dos Santos M."/>
            <person name="Truffi D."/>
            <person name="Tsai S.M."/>
            <person name="White F.F."/>
            <person name="Setubal J.C."/>
            <person name="Kitajima J.P."/>
        </authorList>
    </citation>
    <scope>NUCLEOTIDE SEQUENCE [LARGE SCALE GENOMIC DNA]</scope>
    <source>
        <strain evidence="1 2">306</strain>
    </source>
</reference>
<dbReference type="EMBL" id="AE008923">
    <property type="protein sequence ID" value="AAM39096.1"/>
    <property type="molecule type" value="Genomic_DNA"/>
</dbReference>
<accession>A0AAI7ZJ32</accession>
<name>A0AAI7ZJ32_XANAC</name>
<protein>
    <submittedName>
        <fullName evidence="1">Uncharacterized protein</fullName>
    </submittedName>
</protein>